<dbReference type="Proteomes" id="UP001289645">
    <property type="component" value="Unassembled WGS sequence"/>
</dbReference>
<sequence length="278" mass="28313">MSGAGIYLIYLLAGTVAGLVSGLFGLGGGLTIVPALAVALPLQGVVPGHVMHLAIGTSLAVMFCTALYTTFLRSRCGDLDWALLRRLILPVMLGTVLGAFGGGMLPGTALRIFFLCFVGYMIIRALRRRLVESRTARTGGAIGEASPVVPSRVSRLTAGVTTGFTGALLGAGAAIVTVPYLQSAGYRIQQASAIAAALSAVIGIGAGTGYLLGGLGAGELPAGSIGFLYLPAFAGMAVGALLGSPLGVRISHRLSESIQFWLFLAYLVIVLVSMSLSG</sequence>
<comment type="caution">
    <text evidence="1">The sequence shown here is derived from an EMBL/GenBank/DDBJ whole genome shotgun (WGS) entry which is preliminary data.</text>
</comment>
<evidence type="ECO:0000313" key="1">
    <source>
        <dbReference type="EMBL" id="MDZ5084689.1"/>
    </source>
</evidence>
<organism evidence="1 2">
    <name type="scientific">Mycolicibacterium parafortuitum</name>
    <name type="common">Mycobacterium parafortuitum</name>
    <dbReference type="NCBI Taxonomy" id="39692"/>
    <lineage>
        <taxon>Bacteria</taxon>
        <taxon>Bacillati</taxon>
        <taxon>Actinomycetota</taxon>
        <taxon>Actinomycetes</taxon>
        <taxon>Mycobacteriales</taxon>
        <taxon>Mycobacteriaceae</taxon>
        <taxon>Mycolicibacterium</taxon>
    </lineage>
</organism>
<protein>
    <submittedName>
        <fullName evidence="1">Sulfite exporter TauE/SafE family protein</fullName>
    </submittedName>
</protein>
<dbReference type="EMBL" id="JAOXLN010000003">
    <property type="protein sequence ID" value="MDZ5084689.1"/>
    <property type="molecule type" value="Genomic_DNA"/>
</dbReference>
<gene>
    <name evidence="1" type="ORF">OHX15_04750</name>
</gene>
<accession>A0ACC6MCJ7</accession>
<keyword evidence="2" id="KW-1185">Reference proteome</keyword>
<name>A0ACC6MCJ7_MYCPF</name>
<evidence type="ECO:0000313" key="2">
    <source>
        <dbReference type="Proteomes" id="UP001289645"/>
    </source>
</evidence>
<proteinExistence type="predicted"/>
<reference evidence="1 2" key="1">
    <citation type="journal article" date="2021" name="Chemosphere">
        <title>Bioballs carrying a syntrophic Rhodococcus and Mycolicibacterium consortium for simultaneous sorption and biodegradation of fuel oil in contaminated freshwater.</title>
        <authorList>
            <person name="Naloka K."/>
            <person name="Polrit D."/>
            <person name="Muangchinda C."/>
            <person name="Thoetkiattikul H."/>
            <person name="Pinyakong O."/>
        </authorList>
    </citation>
    <scope>NUCLEOTIDE SEQUENCE [LARGE SCALE GENOMIC DNA]</scope>
    <source>
        <strain evidence="1 2">J101</strain>
    </source>
</reference>